<evidence type="ECO:0000259" key="11">
    <source>
        <dbReference type="PROSITE" id="PS50057"/>
    </source>
</evidence>
<dbReference type="SUPFAM" id="SSF54236">
    <property type="entry name" value="Ubiquitin-like"/>
    <property type="match status" value="2"/>
</dbReference>
<dbReference type="PROSITE" id="PS51456">
    <property type="entry name" value="MYOSIN_MOTOR"/>
    <property type="match status" value="1"/>
</dbReference>
<dbReference type="Pfam" id="PF00784">
    <property type="entry name" value="MyTH4"/>
    <property type="match status" value="2"/>
</dbReference>
<evidence type="ECO:0008006" key="16">
    <source>
        <dbReference type="Google" id="ProtNLM"/>
    </source>
</evidence>
<keyword evidence="7 10" id="KW-0518">Myosin</keyword>
<feature type="domain" description="MyTH4" evidence="12">
    <location>
        <begin position="1820"/>
        <end position="1967"/>
    </location>
</feature>
<dbReference type="Pfam" id="PF21998">
    <property type="entry name" value="FERM_C1_MyoVII"/>
    <property type="match status" value="1"/>
</dbReference>
<accession>A0A3L8RXT6</accession>
<dbReference type="SMART" id="SM00295">
    <property type="entry name" value="B41"/>
    <property type="match status" value="2"/>
</dbReference>
<evidence type="ECO:0000313" key="15">
    <source>
        <dbReference type="Proteomes" id="UP000276834"/>
    </source>
</evidence>
<dbReference type="PANTHER" id="PTHR22692:SF24">
    <property type="entry name" value="MYOSIN VIIB"/>
    <property type="match status" value="1"/>
</dbReference>
<dbReference type="PROSITE" id="PS50057">
    <property type="entry name" value="FERM_3"/>
    <property type="match status" value="2"/>
</dbReference>
<dbReference type="Pfam" id="PF00612">
    <property type="entry name" value="IQ"/>
    <property type="match status" value="2"/>
</dbReference>
<dbReference type="GO" id="GO:0003779">
    <property type="term" value="F:actin binding"/>
    <property type="evidence" value="ECO:0007669"/>
    <property type="project" value="UniProtKB-KW"/>
</dbReference>
<dbReference type="PRINTS" id="PR00193">
    <property type="entry name" value="MYOSINHEAVY"/>
</dbReference>
<dbReference type="Gene3D" id="1.20.80.10">
    <property type="match status" value="2"/>
</dbReference>
<dbReference type="InterPro" id="IPR036028">
    <property type="entry name" value="SH3-like_dom_sf"/>
</dbReference>
<dbReference type="CDD" id="cd14473">
    <property type="entry name" value="FERM_B-lobe"/>
    <property type="match status" value="2"/>
</dbReference>
<dbReference type="SUPFAM" id="SSF50729">
    <property type="entry name" value="PH domain-like"/>
    <property type="match status" value="1"/>
</dbReference>
<dbReference type="Gene3D" id="6.20.240.20">
    <property type="match status" value="1"/>
</dbReference>
<dbReference type="SMART" id="SM00139">
    <property type="entry name" value="MyTH4"/>
    <property type="match status" value="2"/>
</dbReference>
<dbReference type="CDD" id="cd13198">
    <property type="entry name" value="FERM_C1_MyoVII"/>
    <property type="match status" value="1"/>
</dbReference>
<feature type="domain" description="FERM" evidence="11">
    <location>
        <begin position="1372"/>
        <end position="1680"/>
    </location>
</feature>
<feature type="binding site" evidence="10">
    <location>
        <begin position="198"/>
        <end position="205"/>
    </location>
    <ligand>
        <name>ATP</name>
        <dbReference type="ChEBI" id="CHEBI:30616"/>
    </ligand>
</feature>
<keyword evidence="5 10" id="KW-0547">Nucleotide-binding</keyword>
<dbReference type="GO" id="GO:0003774">
    <property type="term" value="F:cytoskeletal motor activity"/>
    <property type="evidence" value="ECO:0007669"/>
    <property type="project" value="UniProtKB-UniRule"/>
</dbReference>
<evidence type="ECO:0000256" key="5">
    <source>
        <dbReference type="ARBA" id="ARBA00022741"/>
    </source>
</evidence>
<dbReference type="InterPro" id="IPR002404">
    <property type="entry name" value="IRS_PTB"/>
</dbReference>
<comment type="subcellular location">
    <subcellularLocation>
        <location evidence="1">Cytoplasm</location>
    </subcellularLocation>
</comment>
<dbReference type="Gene3D" id="1.20.5.190">
    <property type="match status" value="2"/>
</dbReference>
<dbReference type="InterPro" id="IPR019749">
    <property type="entry name" value="Band_41_domain"/>
</dbReference>
<dbReference type="GO" id="GO:0016459">
    <property type="term" value="C:myosin complex"/>
    <property type="evidence" value="ECO:0007669"/>
    <property type="project" value="UniProtKB-KW"/>
</dbReference>
<dbReference type="InterPro" id="IPR014352">
    <property type="entry name" value="FERM/acyl-CoA-bd_prot_sf"/>
</dbReference>
<dbReference type="STRING" id="44316.ENSEGOP00005019670"/>
<dbReference type="Gene3D" id="2.30.29.30">
    <property type="entry name" value="Pleckstrin-homology domain (PH domain)/Phosphotyrosine-binding domain (PTB)"/>
    <property type="match status" value="2"/>
</dbReference>
<dbReference type="InterPro" id="IPR000857">
    <property type="entry name" value="MyTH4_dom"/>
</dbReference>
<comment type="caution">
    <text evidence="14">The sequence shown here is derived from an EMBL/GenBank/DDBJ whole genome shotgun (WGS) entry which is preliminary data.</text>
</comment>
<dbReference type="CDD" id="cd17093">
    <property type="entry name" value="FERM2_F1_Myosin-VII"/>
    <property type="match status" value="1"/>
</dbReference>
<dbReference type="Pfam" id="PF02174">
    <property type="entry name" value="IRS"/>
    <property type="match status" value="1"/>
</dbReference>
<dbReference type="FunFam" id="2.30.29.30:FF:000075">
    <property type="entry name" value="unconventional myosin-VIIa"/>
    <property type="match status" value="1"/>
</dbReference>
<dbReference type="Proteomes" id="UP000276834">
    <property type="component" value="Unassembled WGS sequence"/>
</dbReference>
<dbReference type="EMBL" id="QUSF01000158">
    <property type="protein sequence ID" value="RLV89111.1"/>
    <property type="molecule type" value="Genomic_DNA"/>
</dbReference>
<dbReference type="SUPFAM" id="SSF47031">
    <property type="entry name" value="Second domain of FERM"/>
    <property type="match status" value="2"/>
</dbReference>
<dbReference type="Gene3D" id="2.30.30.40">
    <property type="entry name" value="SH3 Domains"/>
    <property type="match status" value="1"/>
</dbReference>
<dbReference type="InterPro" id="IPR011993">
    <property type="entry name" value="PH-like_dom_sf"/>
</dbReference>
<dbReference type="Pfam" id="PF24123">
    <property type="entry name" value="Myosin_VII_N"/>
    <property type="match status" value="1"/>
</dbReference>
<dbReference type="Gene3D" id="1.25.40.530">
    <property type="entry name" value="MyTH4 domain"/>
    <property type="match status" value="2"/>
</dbReference>
<dbReference type="InterPro" id="IPR041793">
    <property type="entry name" value="MyoVII_FERM_C1"/>
</dbReference>
<evidence type="ECO:0000256" key="3">
    <source>
        <dbReference type="ARBA" id="ARBA00022490"/>
    </source>
</evidence>
<dbReference type="GO" id="GO:0005524">
    <property type="term" value="F:ATP binding"/>
    <property type="evidence" value="ECO:0007669"/>
    <property type="project" value="UniProtKB-UniRule"/>
</dbReference>
<dbReference type="Pfam" id="PF00063">
    <property type="entry name" value="Myosin_head"/>
    <property type="match status" value="1"/>
</dbReference>
<evidence type="ECO:0000256" key="2">
    <source>
        <dbReference type="ARBA" id="ARBA00008314"/>
    </source>
</evidence>
<dbReference type="InterPro" id="IPR019748">
    <property type="entry name" value="FERM_central"/>
</dbReference>
<evidence type="ECO:0000259" key="12">
    <source>
        <dbReference type="PROSITE" id="PS51016"/>
    </source>
</evidence>
<dbReference type="GO" id="GO:0005737">
    <property type="term" value="C:cytoplasm"/>
    <property type="evidence" value="ECO:0007669"/>
    <property type="project" value="UniProtKB-SubCell"/>
</dbReference>
<proteinExistence type="inferred from homology"/>
<dbReference type="InterPro" id="IPR035963">
    <property type="entry name" value="FERM_2"/>
</dbReference>
<dbReference type="SMART" id="SM00015">
    <property type="entry name" value="IQ"/>
    <property type="match status" value="4"/>
</dbReference>
<keyword evidence="9 10" id="KW-0009">Actin-binding</keyword>
<dbReference type="InterPro" id="IPR036961">
    <property type="entry name" value="Kinesin_motor_dom_sf"/>
</dbReference>
<evidence type="ECO:0000256" key="8">
    <source>
        <dbReference type="ARBA" id="ARBA00023175"/>
    </source>
</evidence>
<dbReference type="Gene3D" id="3.10.20.90">
    <property type="entry name" value="Phosphatidylinositol 3-kinase Catalytic Subunit, Chain A, domain 1"/>
    <property type="match status" value="2"/>
</dbReference>
<sequence length="2296" mass="263297">MLMKKSDLSCKSRTVKISSGEVAYSDLKHNDGFQKDQLWCWEQNSEGDHVWLDTQPNSEFNVPIGAVVKESDSGRILLEDDEGKEHWITARNMHMVHLMHPSSVQGVEDMICLGDLHEAGMVHNLLIRHQQHKIYTYTGSILVAVNPYQLLPLYTVDQIRLYCNKRIGELPPHVFAIADNCYFNMKRNKRDQCCVISGESGAGKTESTKLILQFLAAVSGQHSWIEQQILEANPILEAFGNAKTIRNDNSSRFGKYIDIHFNQNGVIEGARIEQFLLEKSRVCRQAPEERNYHIFYCMLMGMNTEQKKMLNLGTASEYTYLTMGNCMSCDSRNDAKDYAHIRSAMKILMFSDSEHWDISKLLAAILHLGNVEFQAAVYDNLDCSDVIDSPHFSIATKLLEVDSSELQNSLTNLSIIVRGESVSRPLNVVQAANGRDAFVKGIYGRIFLWIVNKINSAIFNPASQKPKDTHQSIGLLDIFGFENFSNNSFEQLCINIANEHLQQFFVHHVFKLEQEEYLAEHIAWNNIDFTDNHQALEVIALKPMNIISLIDEESRFPKGTDATMLVKINSLHGKSKVYIPPKSVHDTKFGINHFAGVVFYESKDFLEKNRDTLSANVMQVVHSSKNKFLREIFQVETTLPIVGRGTIRHLGSDQVYKCGFLLSRTPGHGQGLDTTKRLSTLGGQFKQSLEKLMKILEQCQPYFIRCIKPNDYKKPLLFDRELCIKQLRYSGMMETIQIRKAGYPVRYSFEEFFERYRVLLPWSLRQKLKNDTRQSCISISKAVLGKDESWQVGRTKIFLKDHHDTVLELQRQNILTDKVLLIQKVMRGLKDRKQFLKQRRSAVAIQSAWRGYCCRKEFRMVLLGFGRLQALYRSRQLAQHYEATRARIVSFQALCRGFLLRQKLAEQKKAACVIQAYARGMLARQTYQRIKREPVPQGEINFYSRVALRECQKGIPTQCVLNKLEARNIHLKEEKHLIQVLGPLKGREEAMRLQKQHLPTQEREEAEARLRRNVLANKPANHDVISDQEMVDKIFGFLPSVIGGQEGQAPLGFEDLETKPNKLEEVDLDMVPMSVELEEEALGLEDYTFPKFAATYFQGSSTHTHIRRQLRHPLLYHEDKDNVLVSKCRVQFSQGFTTFLQPQHISKVPVKAMVSLAVWVIILRFMGDLPEPAMFAKSATTKSSSVMTQIYDTLGRKNQVQLRNDSPNMVRQKDSRRDNKISKGISSLKLKRSSKLTGKVTEQLRSGEEAFQEDISISQRPMSNLEKVHFIIGNAILRPAIRDEIYCQICKQLTENSNRSSYARGWILLSLCLGCFPPSDTFVKYLLNFIHHGPTGYAPYCAERLRRTYSNGARTEPPSWLELQATKQKKPIMFNVTLMNGQSITVPADSASTAKEICQLIADKTKLKDVFGFSLYIAVFDKVWSLGGGRDHVLDAISQCEQLVKERGTHERHAPWRLYFRKEIFTPWHNSREDPVSTDLIYHQVIRGVRFGEYRCEKEEDLVEIGAKYCYIQFGDTIHNELVQKVLHDCIPVKQLKSKPLEKWVSLVTYAHAKAPYTQDHLSSQTVKEQLVDFARFQWPLLFSRFFEVTKFSGPSLPKNHFIIAINWKGICFLDESEKRLLELTFPEITGIHTNRAVKSFGQSCTLITLRAEEFVLTSVNSVVIAELVVMFLEGLKKRSQFAVAMHEKKSQEDPGILSFKKGDLLIFTEDKRLDADSGWICAQNERTGKTGNVFLEDIYIIPSLTKPSSQVLNLLMMSPDQRRTASQNSFMEEPDEEDIKVKPYTLEEFSYEHFRTPEKESISKAVLQKSRGHSQLWAHSKEPLKQPLLKRACTDPDLRDLASHSPIMKFMGDYPSKQAHSSVEVTDQIFVPAIQEEVLRDEIYCQIMKQLTENRNRYSETKGWQLLWLCTGLFPPSKSLLKHAQKFIETRQKETLAPGCRRRIQTVMRSGCRKWAPHPVEVEAILQNNTKISHKICFPNETELTFDVGTNTKIQTLCQNIASKLQLHSWEGFSLFVKIADKVISQNEADYFFDSLRQVTDWNRRNKPGKDGAALSVAYEVYFMRKLWLNVSPGKDLKADTIFHYHQPILSGFRAGLFQELPKYLRGYHKCSKDEAVQLAALIYKARFNSDRTQLAAIPKILKELVPDNLLRAVTPDEWKKSIIAVYSKHEGKTVDEAKIAFLKMIHRWPTFGSAFFEVKQASEPNFPEIVLIAINKQGVSLIHQKTKDILVVYPFNKISNWSSGSTYFHMTIGNLVRGNRLLCETSLGYKMDDLLTSYVRLLMNAVNKQKNLPA</sequence>
<evidence type="ECO:0000256" key="10">
    <source>
        <dbReference type="PROSITE-ProRule" id="PRU00782"/>
    </source>
</evidence>
<keyword evidence="4" id="KW-0677">Repeat</keyword>
<dbReference type="InterPro" id="IPR036106">
    <property type="entry name" value="MYSc_Myo7"/>
</dbReference>
<evidence type="ECO:0000256" key="9">
    <source>
        <dbReference type="ARBA" id="ARBA00023203"/>
    </source>
</evidence>
<evidence type="ECO:0000256" key="1">
    <source>
        <dbReference type="ARBA" id="ARBA00004496"/>
    </source>
</evidence>
<feature type="domain" description="FERM" evidence="11">
    <location>
        <begin position="1973"/>
        <end position="2288"/>
    </location>
</feature>
<dbReference type="CDD" id="cd23767">
    <property type="entry name" value="IQCD"/>
    <property type="match status" value="1"/>
</dbReference>
<dbReference type="InterPro" id="IPR000299">
    <property type="entry name" value="FERM_domain"/>
</dbReference>
<comment type="similarity">
    <text evidence="2 10">Belongs to the TRAFAC class myosin-kinesin ATPase superfamily. Myosin family.</text>
</comment>
<dbReference type="CDD" id="cd01381">
    <property type="entry name" value="MYSc_Myo7"/>
    <property type="match status" value="1"/>
</dbReference>
<evidence type="ECO:0000256" key="6">
    <source>
        <dbReference type="ARBA" id="ARBA00022840"/>
    </source>
</evidence>
<keyword evidence="8 10" id="KW-0505">Motor protein</keyword>
<dbReference type="Gene3D" id="1.20.58.530">
    <property type="match status" value="1"/>
</dbReference>
<evidence type="ECO:0000256" key="4">
    <source>
        <dbReference type="ARBA" id="ARBA00022737"/>
    </source>
</evidence>
<keyword evidence="6 10" id="KW-0067">ATP-binding</keyword>
<dbReference type="CDD" id="cd13199">
    <property type="entry name" value="FERM_C2_MyoVII"/>
    <property type="match status" value="1"/>
</dbReference>
<dbReference type="Pfam" id="PF21989">
    <property type="entry name" value="RA_2"/>
    <property type="match status" value="1"/>
</dbReference>
<dbReference type="InterPro" id="IPR051567">
    <property type="entry name" value="Unconventional_Myosin_ATPase"/>
</dbReference>
<dbReference type="Gene3D" id="1.10.10.820">
    <property type="match status" value="1"/>
</dbReference>
<evidence type="ECO:0000256" key="7">
    <source>
        <dbReference type="ARBA" id="ARBA00023123"/>
    </source>
</evidence>
<dbReference type="InterPro" id="IPR027417">
    <property type="entry name" value="P-loop_NTPase"/>
</dbReference>
<dbReference type="Gene3D" id="3.40.850.10">
    <property type="entry name" value="Kinesin motor domain"/>
    <property type="match status" value="1"/>
</dbReference>
<protein>
    <recommendedName>
        <fullName evidence="16">Unconventional myosin-VIIb</fullName>
    </recommendedName>
</protein>
<name>A0A3L8RXT6_CHLGU</name>
<keyword evidence="3" id="KW-0963">Cytoplasm</keyword>
<dbReference type="PROSITE" id="PS51016">
    <property type="entry name" value="MYTH4"/>
    <property type="match status" value="2"/>
</dbReference>
<gene>
    <name evidence="14" type="ORF">DV515_00015059</name>
</gene>
<organism evidence="14 15">
    <name type="scientific">Chloebia gouldiae</name>
    <name type="common">Gouldian finch</name>
    <name type="synonym">Erythrura gouldiae</name>
    <dbReference type="NCBI Taxonomy" id="44316"/>
    <lineage>
        <taxon>Eukaryota</taxon>
        <taxon>Metazoa</taxon>
        <taxon>Chordata</taxon>
        <taxon>Craniata</taxon>
        <taxon>Vertebrata</taxon>
        <taxon>Euteleostomi</taxon>
        <taxon>Archelosauria</taxon>
        <taxon>Archosauria</taxon>
        <taxon>Dinosauria</taxon>
        <taxon>Saurischia</taxon>
        <taxon>Theropoda</taxon>
        <taxon>Coelurosauria</taxon>
        <taxon>Aves</taxon>
        <taxon>Neognathae</taxon>
        <taxon>Neoaves</taxon>
        <taxon>Telluraves</taxon>
        <taxon>Australaves</taxon>
        <taxon>Passeriformes</taxon>
        <taxon>Passeroidea</taxon>
        <taxon>Passeridae</taxon>
        <taxon>Chloebia</taxon>
    </lineage>
</organism>
<dbReference type="Gene3D" id="1.20.120.720">
    <property type="entry name" value="Myosin VI head, motor domain, U50 subdomain"/>
    <property type="match status" value="1"/>
</dbReference>
<dbReference type="PROSITE" id="PS50096">
    <property type="entry name" value="IQ"/>
    <property type="match status" value="4"/>
</dbReference>
<dbReference type="FunFam" id="1.10.10.820:FF:000001">
    <property type="entry name" value="Myosin heavy chain"/>
    <property type="match status" value="1"/>
</dbReference>
<dbReference type="InterPro" id="IPR001609">
    <property type="entry name" value="Myosin_head_motor_dom-like"/>
</dbReference>
<feature type="region of interest" description="Actin-binding" evidence="10">
    <location>
        <begin position="689"/>
        <end position="711"/>
    </location>
</feature>
<dbReference type="PANTHER" id="PTHR22692">
    <property type="entry name" value="MYOSIN VII, XV"/>
    <property type="match status" value="1"/>
</dbReference>
<dbReference type="SMART" id="SM00242">
    <property type="entry name" value="MYSc"/>
    <property type="match status" value="1"/>
</dbReference>
<feature type="domain" description="MyTH4" evidence="12">
    <location>
        <begin position="1136"/>
        <end position="1367"/>
    </location>
</feature>
<dbReference type="CDD" id="cd17092">
    <property type="entry name" value="FERM1_F1_Myosin-VII"/>
    <property type="match status" value="1"/>
</dbReference>
<dbReference type="SUPFAM" id="SSF52540">
    <property type="entry name" value="P-loop containing nucleoside triphosphate hydrolases"/>
    <property type="match status" value="2"/>
</dbReference>
<evidence type="ECO:0000313" key="14">
    <source>
        <dbReference type="EMBL" id="RLV89111.1"/>
    </source>
</evidence>
<dbReference type="GO" id="GO:0120025">
    <property type="term" value="C:plasma membrane bounded cell projection"/>
    <property type="evidence" value="ECO:0007669"/>
    <property type="project" value="UniProtKB-ARBA"/>
</dbReference>
<reference evidence="14 15" key="1">
    <citation type="journal article" date="2018" name="Proc. R. Soc. B">
        <title>A non-coding region near Follistatin controls head colour polymorphism in the Gouldian finch.</title>
        <authorList>
            <person name="Toomey M.B."/>
            <person name="Marques C.I."/>
            <person name="Andrade P."/>
            <person name="Araujo P.M."/>
            <person name="Sabatino S."/>
            <person name="Gazda M.A."/>
            <person name="Afonso S."/>
            <person name="Lopes R.J."/>
            <person name="Corbo J.C."/>
            <person name="Carneiro M."/>
        </authorList>
    </citation>
    <scope>NUCLEOTIDE SEQUENCE [LARGE SCALE GENOMIC DNA]</scope>
    <source>
        <strain evidence="14">Red01</strain>
        <tissue evidence="14">Muscle</tissue>
    </source>
</reference>
<dbReference type="InterPro" id="IPR041794">
    <property type="entry name" value="MyoVII_FERM_C2"/>
</dbReference>
<dbReference type="InterPro" id="IPR038185">
    <property type="entry name" value="MyTH4_dom_sf"/>
</dbReference>
<dbReference type="SUPFAM" id="SSF50044">
    <property type="entry name" value="SH3-domain"/>
    <property type="match status" value="1"/>
</dbReference>
<evidence type="ECO:0000259" key="13">
    <source>
        <dbReference type="PROSITE" id="PS51456"/>
    </source>
</evidence>
<keyword evidence="15" id="KW-1185">Reference proteome</keyword>
<feature type="domain" description="Myosin motor" evidence="13">
    <location>
        <begin position="105"/>
        <end position="812"/>
    </location>
</feature>
<dbReference type="InterPro" id="IPR029071">
    <property type="entry name" value="Ubiquitin-like_domsf"/>
</dbReference>
<dbReference type="InterPro" id="IPR057130">
    <property type="entry name" value="Myosin_VII_N"/>
</dbReference>
<dbReference type="InterPro" id="IPR000048">
    <property type="entry name" value="IQ_motif_EF-hand-BS"/>
</dbReference>
<dbReference type="OrthoDB" id="10055605at2759"/>